<evidence type="ECO:0000313" key="6">
    <source>
        <dbReference type="Proteomes" id="UP001237642"/>
    </source>
</evidence>
<dbReference type="SMART" id="SM00255">
    <property type="entry name" value="TIR"/>
    <property type="match status" value="1"/>
</dbReference>
<dbReference type="PRINTS" id="PR00364">
    <property type="entry name" value="DISEASERSIST"/>
</dbReference>
<dbReference type="PROSITE" id="PS50104">
    <property type="entry name" value="TIR"/>
    <property type="match status" value="1"/>
</dbReference>
<dbReference type="InterPro" id="IPR044974">
    <property type="entry name" value="Disease_R_plants"/>
</dbReference>
<comment type="caution">
    <text evidence="5">The sequence shown here is derived from an EMBL/GenBank/DDBJ whole genome shotgun (WGS) entry which is preliminary data.</text>
</comment>
<keyword evidence="1" id="KW-0433">Leucine-rich repeat</keyword>
<keyword evidence="3" id="KW-0611">Plant defense</keyword>
<dbReference type="SUPFAM" id="SSF46785">
    <property type="entry name" value="Winged helix' DNA-binding domain"/>
    <property type="match status" value="1"/>
</dbReference>
<protein>
    <submittedName>
        <fullName evidence="5">Disease resistance protein RPV1</fullName>
    </submittedName>
</protein>
<sequence length="579" mass="66508">MASSVTSPSTQRWKYDVFVSFHEDIHKSFMSHLFSDFKRKGIHCFRDGKAEMSSIEAIEVSRFLVIVFSKNFASSTKCLNEVLKIVQLKTMDEEKYEIRTVFYDVEPAVVRYQLHSYKEAFKVHEDCFMKEVPDWRKALADSADFSGKSLQSEPNGYESTLIDIISKNIFKALCHGPLDVAENLVGLHCWAEKMKLYRFIQSSEVHMIGICGIGGVGKTTVARAIYNKLYIHFHGCSFCEDVSGFQEKHGLPDLQKQLINNITMRRDLKFHNVGEGRAEIKKQLRSKKVLIFLDNVDHQGQLEALAGKDDWFCPGSLIIVTSKDRQLLNAHQVKEIYEVDCLGYDEAVELFSLHAFKQKYPKDEFKNLSHAVVQYTEGHPFALEELGRFLFSKDVCQWECELKKLQKFPHAEIHKKLRTSYECLDPIQKKIFLDIACFFRGEDIDFVTRIVDGCGLYSDTNIRALVDKLLITISEDKKLQMLGLVQRMGLEIVREKSREPALHSRLWIPDDVSDVLNNDKGTEAIEGIILNLSSSRLCIGSSTFTKMNILRILKLYYGCHDVSSVHIEKNHMEPSVWRA</sequence>
<dbReference type="EMBL" id="JAUIZM010000009">
    <property type="protein sequence ID" value="KAK1364539.1"/>
    <property type="molecule type" value="Genomic_DNA"/>
</dbReference>
<keyword evidence="2" id="KW-0677">Repeat</keyword>
<dbReference type="InterPro" id="IPR027417">
    <property type="entry name" value="P-loop_NTPase"/>
</dbReference>
<dbReference type="PANTHER" id="PTHR11017">
    <property type="entry name" value="LEUCINE-RICH REPEAT-CONTAINING PROTEIN"/>
    <property type="match status" value="1"/>
</dbReference>
<reference evidence="5" key="1">
    <citation type="submission" date="2023-02" db="EMBL/GenBank/DDBJ databases">
        <title>Genome of toxic invasive species Heracleum sosnowskyi carries increased number of genes despite the absence of recent whole-genome duplications.</title>
        <authorList>
            <person name="Schelkunov M."/>
            <person name="Shtratnikova V."/>
            <person name="Makarenko M."/>
            <person name="Klepikova A."/>
            <person name="Omelchenko D."/>
            <person name="Novikova G."/>
            <person name="Obukhova E."/>
            <person name="Bogdanov V."/>
            <person name="Penin A."/>
            <person name="Logacheva M."/>
        </authorList>
    </citation>
    <scope>NUCLEOTIDE SEQUENCE</scope>
    <source>
        <strain evidence="5">Hsosn_3</strain>
        <tissue evidence="5">Leaf</tissue>
    </source>
</reference>
<dbReference type="Pfam" id="PF23282">
    <property type="entry name" value="WHD_ROQ1"/>
    <property type="match status" value="1"/>
</dbReference>
<dbReference type="SUPFAM" id="SSF52200">
    <property type="entry name" value="Toll/Interleukin receptor TIR domain"/>
    <property type="match status" value="1"/>
</dbReference>
<dbReference type="Gene3D" id="1.10.8.430">
    <property type="entry name" value="Helical domain of apoptotic protease-activating factors"/>
    <property type="match status" value="1"/>
</dbReference>
<dbReference type="InterPro" id="IPR035897">
    <property type="entry name" value="Toll_tir_struct_dom_sf"/>
</dbReference>
<dbReference type="Proteomes" id="UP001237642">
    <property type="component" value="Unassembled WGS sequence"/>
</dbReference>
<keyword evidence="6" id="KW-1185">Reference proteome</keyword>
<dbReference type="GO" id="GO:0006952">
    <property type="term" value="P:defense response"/>
    <property type="evidence" value="ECO:0007669"/>
    <property type="project" value="UniProtKB-KW"/>
</dbReference>
<proteinExistence type="predicted"/>
<evidence type="ECO:0000313" key="5">
    <source>
        <dbReference type="EMBL" id="KAK1364539.1"/>
    </source>
</evidence>
<dbReference type="SUPFAM" id="SSF52540">
    <property type="entry name" value="P-loop containing nucleoside triphosphate hydrolases"/>
    <property type="match status" value="1"/>
</dbReference>
<dbReference type="GO" id="GO:0043531">
    <property type="term" value="F:ADP binding"/>
    <property type="evidence" value="ECO:0007669"/>
    <property type="project" value="InterPro"/>
</dbReference>
<dbReference type="InterPro" id="IPR036390">
    <property type="entry name" value="WH_DNA-bd_sf"/>
</dbReference>
<accession>A0AAD8HCE3</accession>
<dbReference type="InterPro" id="IPR000157">
    <property type="entry name" value="TIR_dom"/>
</dbReference>
<organism evidence="5 6">
    <name type="scientific">Heracleum sosnowskyi</name>
    <dbReference type="NCBI Taxonomy" id="360622"/>
    <lineage>
        <taxon>Eukaryota</taxon>
        <taxon>Viridiplantae</taxon>
        <taxon>Streptophyta</taxon>
        <taxon>Embryophyta</taxon>
        <taxon>Tracheophyta</taxon>
        <taxon>Spermatophyta</taxon>
        <taxon>Magnoliopsida</taxon>
        <taxon>eudicotyledons</taxon>
        <taxon>Gunneridae</taxon>
        <taxon>Pentapetalae</taxon>
        <taxon>asterids</taxon>
        <taxon>campanulids</taxon>
        <taxon>Apiales</taxon>
        <taxon>Apiaceae</taxon>
        <taxon>Apioideae</taxon>
        <taxon>apioid superclade</taxon>
        <taxon>Tordylieae</taxon>
        <taxon>Tordyliinae</taxon>
        <taxon>Heracleum</taxon>
    </lineage>
</organism>
<evidence type="ECO:0000256" key="3">
    <source>
        <dbReference type="ARBA" id="ARBA00022821"/>
    </source>
</evidence>
<feature type="domain" description="TIR" evidence="4">
    <location>
        <begin position="13"/>
        <end position="173"/>
    </location>
</feature>
<dbReference type="Pfam" id="PF01582">
    <property type="entry name" value="TIR"/>
    <property type="match status" value="1"/>
</dbReference>
<dbReference type="GO" id="GO:0007165">
    <property type="term" value="P:signal transduction"/>
    <property type="evidence" value="ECO:0007669"/>
    <property type="project" value="InterPro"/>
</dbReference>
<dbReference type="InterPro" id="IPR058192">
    <property type="entry name" value="WHD_ROQ1-like"/>
</dbReference>
<dbReference type="Gene3D" id="3.40.50.10140">
    <property type="entry name" value="Toll/interleukin-1 receptor homology (TIR) domain"/>
    <property type="match status" value="1"/>
</dbReference>
<dbReference type="PANTHER" id="PTHR11017:SF573">
    <property type="entry name" value="ADP-RIBOSYL CYCLASE_CYCLIC ADP-RIBOSE HYDROLASE"/>
    <property type="match status" value="1"/>
</dbReference>
<dbReference type="Pfam" id="PF00931">
    <property type="entry name" value="NB-ARC"/>
    <property type="match status" value="1"/>
</dbReference>
<evidence type="ECO:0000256" key="1">
    <source>
        <dbReference type="ARBA" id="ARBA00022614"/>
    </source>
</evidence>
<gene>
    <name evidence="5" type="ORF">POM88_040100</name>
</gene>
<dbReference type="InterPro" id="IPR002182">
    <property type="entry name" value="NB-ARC"/>
</dbReference>
<evidence type="ECO:0000259" key="4">
    <source>
        <dbReference type="PROSITE" id="PS50104"/>
    </source>
</evidence>
<name>A0AAD8HCE3_9APIA</name>
<dbReference type="InterPro" id="IPR042197">
    <property type="entry name" value="Apaf_helical"/>
</dbReference>
<dbReference type="Gene3D" id="3.40.50.300">
    <property type="entry name" value="P-loop containing nucleotide triphosphate hydrolases"/>
    <property type="match status" value="1"/>
</dbReference>
<evidence type="ECO:0000256" key="2">
    <source>
        <dbReference type="ARBA" id="ARBA00022737"/>
    </source>
</evidence>
<dbReference type="AlphaFoldDB" id="A0AAD8HCE3"/>
<reference evidence="5" key="2">
    <citation type="submission" date="2023-05" db="EMBL/GenBank/DDBJ databases">
        <authorList>
            <person name="Schelkunov M.I."/>
        </authorList>
    </citation>
    <scope>NUCLEOTIDE SEQUENCE</scope>
    <source>
        <strain evidence="5">Hsosn_3</strain>
        <tissue evidence="5">Leaf</tissue>
    </source>
</reference>